<proteinExistence type="predicted"/>
<dbReference type="EMBL" id="CP017448">
    <property type="protein sequence ID" value="AOV16367.1"/>
    <property type="molecule type" value="Genomic_DNA"/>
</dbReference>
<dbReference type="InterPro" id="IPR009078">
    <property type="entry name" value="Ferritin-like_SF"/>
</dbReference>
<protein>
    <recommendedName>
        <fullName evidence="3">Ferritin</fullName>
    </recommendedName>
</protein>
<evidence type="ECO:0000313" key="2">
    <source>
        <dbReference type="Proteomes" id="UP000095342"/>
    </source>
</evidence>
<reference evidence="1 2" key="1">
    <citation type="submission" date="2016-09" db="EMBL/GenBank/DDBJ databases">
        <title>Acidihalobacter prosperus V6 (DSM14174).</title>
        <authorList>
            <person name="Khaleque H.N."/>
            <person name="Ramsay J.P."/>
            <person name="Murphy R.J.T."/>
            <person name="Kaksonen A.H."/>
            <person name="Boxall N.J."/>
            <person name="Watkin E.L.J."/>
        </authorList>
    </citation>
    <scope>NUCLEOTIDE SEQUENCE [LARGE SCALE GENOMIC DNA]</scope>
    <source>
        <strain evidence="1 2">V6</strain>
    </source>
</reference>
<name>A0A1D8K5X4_9GAMM</name>
<dbReference type="RefSeq" id="WP_070071960.1">
    <property type="nucleotide sequence ID" value="NZ_CP017448.1"/>
</dbReference>
<dbReference type="InterPro" id="IPR012348">
    <property type="entry name" value="RNR-like"/>
</dbReference>
<keyword evidence="2" id="KW-1185">Reference proteome</keyword>
<dbReference type="AlphaFoldDB" id="A0A1D8K5X4"/>
<dbReference type="KEGG" id="aaeo:BJI67_04145"/>
<dbReference type="GO" id="GO:0016491">
    <property type="term" value="F:oxidoreductase activity"/>
    <property type="evidence" value="ECO:0007669"/>
    <property type="project" value="InterPro"/>
</dbReference>
<dbReference type="CDD" id="cd00657">
    <property type="entry name" value="Ferritin_like"/>
    <property type="match status" value="1"/>
</dbReference>
<gene>
    <name evidence="1" type="ORF">BJI67_04145</name>
</gene>
<evidence type="ECO:0000313" key="1">
    <source>
        <dbReference type="EMBL" id="AOV16367.1"/>
    </source>
</evidence>
<sequence>MQRHLNEPSEAQPALRWQIDDIPFGEIGRERIADRDFYFHLLVSASFVEITAELYTRNLVEYFAGDVALQRWLLEHWSPEEMQHGHALRRYVGEVWPEFDWESAYRGFYADYEKFCKTELLGPTRGLEMASRCIVETGTSSLYAMLHRAAPEPVLRDLAQRIRTDEAYHYQHFHAAFLRYRAQEATPRRAVLRTLLGRVREIGSEDAYYAFKHAFLARHPGKSFNARAYRDFNREARQLARRHYPYRMAVHMGLKPLMLPEPARRLAEPAVRIAAKHLLS</sequence>
<dbReference type="Proteomes" id="UP000095342">
    <property type="component" value="Chromosome"/>
</dbReference>
<accession>A0A1D8K5X4</accession>
<dbReference type="Gene3D" id="1.10.620.20">
    <property type="entry name" value="Ribonucleotide Reductase, subunit A"/>
    <property type="match status" value="1"/>
</dbReference>
<evidence type="ECO:0008006" key="3">
    <source>
        <dbReference type="Google" id="ProtNLM"/>
    </source>
</evidence>
<organism evidence="1 2">
    <name type="scientific">Acidihalobacter aeolianus</name>
    <dbReference type="NCBI Taxonomy" id="2792603"/>
    <lineage>
        <taxon>Bacteria</taxon>
        <taxon>Pseudomonadati</taxon>
        <taxon>Pseudomonadota</taxon>
        <taxon>Gammaproteobacteria</taxon>
        <taxon>Chromatiales</taxon>
        <taxon>Ectothiorhodospiraceae</taxon>
        <taxon>Acidihalobacter</taxon>
    </lineage>
</organism>
<dbReference type="SUPFAM" id="SSF47240">
    <property type="entry name" value="Ferritin-like"/>
    <property type="match status" value="1"/>
</dbReference>